<proteinExistence type="predicted"/>
<organism evidence="2 3">
    <name type="scientific">Exophiala bonariae</name>
    <dbReference type="NCBI Taxonomy" id="1690606"/>
    <lineage>
        <taxon>Eukaryota</taxon>
        <taxon>Fungi</taxon>
        <taxon>Dikarya</taxon>
        <taxon>Ascomycota</taxon>
        <taxon>Pezizomycotina</taxon>
        <taxon>Eurotiomycetes</taxon>
        <taxon>Chaetothyriomycetidae</taxon>
        <taxon>Chaetothyriales</taxon>
        <taxon>Herpotrichiellaceae</taxon>
        <taxon>Exophiala</taxon>
    </lineage>
</organism>
<evidence type="ECO:0000256" key="1">
    <source>
        <dbReference type="SAM" id="MobiDB-lite"/>
    </source>
</evidence>
<evidence type="ECO:0000313" key="2">
    <source>
        <dbReference type="EMBL" id="KAK5065426.1"/>
    </source>
</evidence>
<feature type="compositionally biased region" description="Acidic residues" evidence="1">
    <location>
        <begin position="314"/>
        <end position="331"/>
    </location>
</feature>
<gene>
    <name evidence="2" type="ORF">LTR84_001264</name>
</gene>
<feature type="compositionally biased region" description="Polar residues" evidence="1">
    <location>
        <begin position="378"/>
        <end position="392"/>
    </location>
</feature>
<dbReference type="GeneID" id="89969486"/>
<comment type="caution">
    <text evidence="2">The sequence shown here is derived from an EMBL/GenBank/DDBJ whole genome shotgun (WGS) entry which is preliminary data.</text>
</comment>
<evidence type="ECO:0000313" key="3">
    <source>
        <dbReference type="Proteomes" id="UP001358417"/>
    </source>
</evidence>
<accession>A0AAV9NTA4</accession>
<dbReference type="EMBL" id="JAVRRD010000001">
    <property type="protein sequence ID" value="KAK5065426.1"/>
    <property type="molecule type" value="Genomic_DNA"/>
</dbReference>
<dbReference type="RefSeq" id="XP_064712750.1">
    <property type="nucleotide sequence ID" value="XM_064844890.1"/>
</dbReference>
<sequence>MKSPIPRNHIACQSIHRFVIEALGFRTETLCTCLAESRDMLCQRYPDRAPQILVFYAQAIEFRQTLLDSSRRSESLDEEVRWFDAEENSRPDGTQHSQLFSLPTPVAEEAGEHDSILASAVQGMELRNEAHVRWGEGLDLAPCLETNSEVDISSSKSSNTIDDEDQNVRFRETMTLSSATTRRIVSPQTSVCTDIHSVGEADQGFRRETGPQHDATYYRKLNVQAIERSLDTEDDRSPTIDFELSFPEIQSQQRTVSFAEAARTVMHREWGSEKRSDDDEKLGVQEEMQEQGIRNSMESYARGKKENDKGRAEDETDGEEAGNNDEDDDETFSASPDRVREKELIEPATVRLAGSIELGERSSNHQSNKRPVECTVNAGPSSKRTKATTHVDNGSLTAGATTTSAENHVDQSFWDEWDMKRAAMTNHDQQTDQSVKAARVWRRLSAKQSLGLSRSRRGQNTSLRYVDKLVTMVIAVANCYAFGALKEVICLLQQDRTARTSELFSNDPKVLMETVSTIEKASHLHSYIRRFTLARLANIYVRSVANGGRLTLDENKAYSSQRLAGTNARKAATYSAMILHIWGVPFPAQNKGAKMTKRGFIDAFAADAMRWNKCKARLRHEIDAGQRWLGMATRFGWSTLGLITREWSVGDKKVVASDRM</sequence>
<dbReference type="Proteomes" id="UP001358417">
    <property type="component" value="Unassembled WGS sequence"/>
</dbReference>
<feature type="compositionally biased region" description="Low complexity" evidence="1">
    <location>
        <begin position="394"/>
        <end position="404"/>
    </location>
</feature>
<dbReference type="AlphaFoldDB" id="A0AAV9NTA4"/>
<feature type="compositionally biased region" description="Basic and acidic residues" evidence="1">
    <location>
        <begin position="269"/>
        <end position="284"/>
    </location>
</feature>
<feature type="compositionally biased region" description="Basic and acidic residues" evidence="1">
    <location>
        <begin position="301"/>
        <end position="313"/>
    </location>
</feature>
<keyword evidence="3" id="KW-1185">Reference proteome</keyword>
<reference evidence="2 3" key="1">
    <citation type="submission" date="2023-08" db="EMBL/GenBank/DDBJ databases">
        <title>Black Yeasts Isolated from many extreme environments.</title>
        <authorList>
            <person name="Coleine C."/>
            <person name="Stajich J.E."/>
            <person name="Selbmann L."/>
        </authorList>
    </citation>
    <scope>NUCLEOTIDE SEQUENCE [LARGE SCALE GENOMIC DNA]</scope>
    <source>
        <strain evidence="2 3">CCFEE 5792</strain>
    </source>
</reference>
<name>A0AAV9NTA4_9EURO</name>
<protein>
    <submittedName>
        <fullName evidence="2">Uncharacterized protein</fullName>
    </submittedName>
</protein>
<feature type="region of interest" description="Disordered" evidence="1">
    <location>
        <begin position="269"/>
        <end position="404"/>
    </location>
</feature>